<evidence type="ECO:0000256" key="6">
    <source>
        <dbReference type="SAM" id="MobiDB-lite"/>
    </source>
</evidence>
<feature type="domain" description="BHLH" evidence="7">
    <location>
        <begin position="249"/>
        <end position="300"/>
    </location>
</feature>
<dbReference type="PROSITE" id="PS50888">
    <property type="entry name" value="BHLH"/>
    <property type="match status" value="1"/>
</dbReference>
<dbReference type="PANTHER" id="PTHR12565">
    <property type="entry name" value="STEROL REGULATORY ELEMENT-BINDING PROTEIN"/>
    <property type="match status" value="1"/>
</dbReference>
<protein>
    <recommendedName>
        <fullName evidence="7">BHLH domain-containing protein</fullName>
    </recommendedName>
</protein>
<feature type="region of interest" description="Disordered" evidence="6">
    <location>
        <begin position="382"/>
        <end position="425"/>
    </location>
</feature>
<evidence type="ECO:0000256" key="1">
    <source>
        <dbReference type="ARBA" id="ARBA00004123"/>
    </source>
</evidence>
<keyword evidence="9" id="KW-1185">Reference proteome</keyword>
<dbReference type="InterPro" id="IPR036638">
    <property type="entry name" value="HLH_DNA-bd_sf"/>
</dbReference>
<evidence type="ECO:0000313" key="9">
    <source>
        <dbReference type="Proteomes" id="UP000015106"/>
    </source>
</evidence>
<evidence type="ECO:0000259" key="7">
    <source>
        <dbReference type="PROSITE" id="PS50888"/>
    </source>
</evidence>
<evidence type="ECO:0000256" key="3">
    <source>
        <dbReference type="ARBA" id="ARBA00023015"/>
    </source>
</evidence>
<evidence type="ECO:0000313" key="8">
    <source>
        <dbReference type="EnsemblPlants" id="TuG1812G0300004662.01.T01"/>
    </source>
</evidence>
<comment type="similarity">
    <text evidence="2">Belongs to the bHLH protein family.</text>
</comment>
<keyword evidence="5" id="KW-0539">Nucleus</keyword>
<keyword evidence="4" id="KW-0804">Transcription</keyword>
<dbReference type="SUPFAM" id="SSF47459">
    <property type="entry name" value="HLH, helix-loop-helix DNA-binding domain"/>
    <property type="match status" value="1"/>
</dbReference>
<evidence type="ECO:0000256" key="2">
    <source>
        <dbReference type="ARBA" id="ARBA00005510"/>
    </source>
</evidence>
<dbReference type="GO" id="GO:0003700">
    <property type="term" value="F:DNA-binding transcription factor activity"/>
    <property type="evidence" value="ECO:0007669"/>
    <property type="project" value="TreeGrafter"/>
</dbReference>
<dbReference type="Gene3D" id="4.10.280.10">
    <property type="entry name" value="Helix-loop-helix DNA-binding domain"/>
    <property type="match status" value="1"/>
</dbReference>
<dbReference type="AlphaFoldDB" id="A0A8R7U0X6"/>
<name>A0A8R7U0X6_TRIUA</name>
<dbReference type="InterPro" id="IPR024097">
    <property type="entry name" value="bHLH_ZIP_TF"/>
</dbReference>
<feature type="region of interest" description="Disordered" evidence="6">
    <location>
        <begin position="25"/>
        <end position="49"/>
    </location>
</feature>
<sequence length="480" mass="49929">MDASHPMASSPASNSAAATEGLALHGISPRPQPHYGAGGTPLGSPTKLNLSMMGQYRHHHHHSPYPPPPPQVGGAGLPTLENLMPMGSLDQFLADPGFAERAARLSGFGPAQFGLPDDGPVGALKELELGSARDDSSVSDPASAGAGMALKGASDGNARKRKAGGGGSKGKGKDASVSTTSAKDLLAKEDSASKRCRSMSMEEAEENSGKGKAAQSSSENGGRRQGKDGASKLPEPPKDFIHVRARRGEATDSHSLAERVRREKISQRMKLLQDLVPGCNKVPAHHFAIVAMCLGVPPDLRPGEMLPVSGGGQGRDAGRDHQLRAVAATASRVSVDEAGDGEPAAGLQQPAQPPCQRYAAAVVWAAAAGLVAFPAGRVGRAAPLHGGPGEQRPSRLRHVRRRRHGRRPRRHAPARPGLLPPHGLPAAALPQRRRLSGWGLLAGSAERGSDGHGAEPGDRHLLQQLRRLVADGPHENGALT</sequence>
<feature type="region of interest" description="Disordered" evidence="6">
    <location>
        <begin position="131"/>
        <end position="239"/>
    </location>
</feature>
<reference evidence="8" key="3">
    <citation type="submission" date="2022-06" db="UniProtKB">
        <authorList>
            <consortium name="EnsemblPlants"/>
        </authorList>
    </citation>
    <scope>IDENTIFICATION</scope>
</reference>
<dbReference type="GO" id="GO:0005634">
    <property type="term" value="C:nucleus"/>
    <property type="evidence" value="ECO:0007669"/>
    <property type="project" value="UniProtKB-SubCell"/>
</dbReference>
<keyword evidence="3" id="KW-0805">Transcription regulation</keyword>
<dbReference type="EnsemblPlants" id="TuG1812G0300004662.01.T01">
    <property type="protein sequence ID" value="TuG1812G0300004662.01.T01"/>
    <property type="gene ID" value="TuG1812G0300004662.01"/>
</dbReference>
<comment type="subcellular location">
    <subcellularLocation>
        <location evidence="1">Nucleus</location>
    </subcellularLocation>
</comment>
<gene>
    <name evidence="8" type="primary">LOC125545769</name>
</gene>
<dbReference type="GO" id="GO:0046983">
    <property type="term" value="F:protein dimerization activity"/>
    <property type="evidence" value="ECO:0007669"/>
    <property type="project" value="InterPro"/>
</dbReference>
<organism evidence="8 9">
    <name type="scientific">Triticum urartu</name>
    <name type="common">Red wild einkorn</name>
    <name type="synonym">Crithodium urartu</name>
    <dbReference type="NCBI Taxonomy" id="4572"/>
    <lineage>
        <taxon>Eukaryota</taxon>
        <taxon>Viridiplantae</taxon>
        <taxon>Streptophyta</taxon>
        <taxon>Embryophyta</taxon>
        <taxon>Tracheophyta</taxon>
        <taxon>Spermatophyta</taxon>
        <taxon>Magnoliopsida</taxon>
        <taxon>Liliopsida</taxon>
        <taxon>Poales</taxon>
        <taxon>Poaceae</taxon>
        <taxon>BOP clade</taxon>
        <taxon>Pooideae</taxon>
        <taxon>Triticodae</taxon>
        <taxon>Triticeae</taxon>
        <taxon>Triticinae</taxon>
        <taxon>Triticum</taxon>
    </lineage>
</organism>
<feature type="compositionally biased region" description="Basic residues" evidence="6">
    <location>
        <begin position="394"/>
        <end position="413"/>
    </location>
</feature>
<evidence type="ECO:0000256" key="5">
    <source>
        <dbReference type="ARBA" id="ARBA00023242"/>
    </source>
</evidence>
<dbReference type="InterPro" id="IPR011598">
    <property type="entry name" value="bHLH_dom"/>
</dbReference>
<reference evidence="8" key="2">
    <citation type="submission" date="2018-03" db="EMBL/GenBank/DDBJ databases">
        <title>The Triticum urartu genome reveals the dynamic nature of wheat genome evolution.</title>
        <authorList>
            <person name="Ling H."/>
            <person name="Ma B."/>
            <person name="Shi X."/>
            <person name="Liu H."/>
            <person name="Dong L."/>
            <person name="Sun H."/>
            <person name="Cao Y."/>
            <person name="Gao Q."/>
            <person name="Zheng S."/>
            <person name="Li Y."/>
            <person name="Yu Y."/>
            <person name="Du H."/>
            <person name="Qi M."/>
            <person name="Li Y."/>
            <person name="Yu H."/>
            <person name="Cui Y."/>
            <person name="Wang N."/>
            <person name="Chen C."/>
            <person name="Wu H."/>
            <person name="Zhao Y."/>
            <person name="Zhang J."/>
            <person name="Li Y."/>
            <person name="Zhou W."/>
            <person name="Zhang B."/>
            <person name="Hu W."/>
            <person name="Eijk M."/>
            <person name="Tang J."/>
            <person name="Witsenboer H."/>
            <person name="Zhao S."/>
            <person name="Li Z."/>
            <person name="Zhang A."/>
            <person name="Wang D."/>
            <person name="Liang C."/>
        </authorList>
    </citation>
    <scope>NUCLEOTIDE SEQUENCE [LARGE SCALE GENOMIC DNA]</scope>
    <source>
        <strain evidence="8">cv. G1812</strain>
    </source>
</reference>
<evidence type="ECO:0000256" key="4">
    <source>
        <dbReference type="ARBA" id="ARBA00023163"/>
    </source>
</evidence>
<dbReference type="PANTHER" id="PTHR12565:SF184">
    <property type="entry name" value="BHLH TRANSCRIPTION FACTOR"/>
    <property type="match status" value="1"/>
</dbReference>
<accession>A0A8R7U0X6</accession>
<feature type="region of interest" description="Disordered" evidence="6">
    <location>
        <begin position="331"/>
        <end position="351"/>
    </location>
</feature>
<reference evidence="9" key="1">
    <citation type="journal article" date="2013" name="Nature">
        <title>Draft genome of the wheat A-genome progenitor Triticum urartu.</title>
        <authorList>
            <person name="Ling H.Q."/>
            <person name="Zhao S."/>
            <person name="Liu D."/>
            <person name="Wang J."/>
            <person name="Sun H."/>
            <person name="Zhang C."/>
            <person name="Fan H."/>
            <person name="Li D."/>
            <person name="Dong L."/>
            <person name="Tao Y."/>
            <person name="Gao C."/>
            <person name="Wu H."/>
            <person name="Li Y."/>
            <person name="Cui Y."/>
            <person name="Guo X."/>
            <person name="Zheng S."/>
            <person name="Wang B."/>
            <person name="Yu K."/>
            <person name="Liang Q."/>
            <person name="Yang W."/>
            <person name="Lou X."/>
            <person name="Chen J."/>
            <person name="Feng M."/>
            <person name="Jian J."/>
            <person name="Zhang X."/>
            <person name="Luo G."/>
            <person name="Jiang Y."/>
            <person name="Liu J."/>
            <person name="Wang Z."/>
            <person name="Sha Y."/>
            <person name="Zhang B."/>
            <person name="Wu H."/>
            <person name="Tang D."/>
            <person name="Shen Q."/>
            <person name="Xue P."/>
            <person name="Zou S."/>
            <person name="Wang X."/>
            <person name="Liu X."/>
            <person name="Wang F."/>
            <person name="Yang Y."/>
            <person name="An X."/>
            <person name="Dong Z."/>
            <person name="Zhang K."/>
            <person name="Zhang X."/>
            <person name="Luo M.C."/>
            <person name="Dvorak J."/>
            <person name="Tong Y."/>
            <person name="Wang J."/>
            <person name="Yang H."/>
            <person name="Li Z."/>
            <person name="Wang D."/>
            <person name="Zhang A."/>
            <person name="Wang J."/>
        </authorList>
    </citation>
    <scope>NUCLEOTIDE SEQUENCE</scope>
    <source>
        <strain evidence="9">cv. G1812</strain>
    </source>
</reference>
<proteinExistence type="inferred from homology"/>
<dbReference type="Proteomes" id="UP000015106">
    <property type="component" value="Chromosome 3"/>
</dbReference>
<feature type="compositionally biased region" description="Basic and acidic residues" evidence="6">
    <location>
        <begin position="221"/>
        <end position="239"/>
    </location>
</feature>
<dbReference type="Gramene" id="TuG1812G0300004662.01.T01">
    <property type="protein sequence ID" value="TuG1812G0300004662.01.T01"/>
    <property type="gene ID" value="TuG1812G0300004662.01"/>
</dbReference>